<feature type="transmembrane region" description="Helical" evidence="1">
    <location>
        <begin position="189"/>
        <end position="212"/>
    </location>
</feature>
<dbReference type="SUPFAM" id="SSF69572">
    <property type="entry name" value="Activating enzymes of the ubiquitin-like proteins"/>
    <property type="match status" value="1"/>
</dbReference>
<keyword evidence="1" id="KW-0472">Membrane</keyword>
<dbReference type="InterPro" id="IPR035985">
    <property type="entry name" value="Ubiquitin-activating_enz"/>
</dbReference>
<dbReference type="PANTHER" id="PTHR10953">
    <property type="entry name" value="UBIQUITIN-ACTIVATING ENZYME E1"/>
    <property type="match status" value="1"/>
</dbReference>
<evidence type="ECO:0000259" key="2">
    <source>
        <dbReference type="Pfam" id="PF00899"/>
    </source>
</evidence>
<dbReference type="PANTHER" id="PTHR10953:SF102">
    <property type="entry name" value="ADENYLYLTRANSFERASE AND SULFURTRANSFERASE MOCS3"/>
    <property type="match status" value="1"/>
</dbReference>
<keyword evidence="4" id="KW-1185">Reference proteome</keyword>
<accession>A0A1H2AI66</accession>
<dbReference type="AlphaFoldDB" id="A0A1H2AI66"/>
<dbReference type="Pfam" id="PF00899">
    <property type="entry name" value="ThiF"/>
    <property type="match status" value="1"/>
</dbReference>
<evidence type="ECO:0000313" key="3">
    <source>
        <dbReference type="EMBL" id="SDT45695.1"/>
    </source>
</evidence>
<feature type="domain" description="THIF-type NAD/FAD binding fold" evidence="2">
    <location>
        <begin position="16"/>
        <end position="235"/>
    </location>
</feature>
<dbReference type="GO" id="GO:0016779">
    <property type="term" value="F:nucleotidyltransferase activity"/>
    <property type="evidence" value="ECO:0007669"/>
    <property type="project" value="UniProtKB-KW"/>
</dbReference>
<sequence>MTDRFARHAGLPGWRQDLLGDATAVVCGAGALGNEVAKNLGMAGIGRLIICDPDTVSRSNLSRTVLFREKDVGRPKVEAAAEALAGLAPQCAVQPRAAGLTAGVGLAELRDSSIVLGCLDSRRARLELLGRCALADARLVDGGTGPWSGEVRMRVDAAEPCYGCTLTARERAVGDLPTAYTDLYPEREMAASIALTALVGAWMTTAALQIVFGQPPDYRMLRIEGLTGTTGPVAPRLAPDCPHHRPLGPVDLRVPISPDDTVEDLLSHLPDGYTLNVWAAFPVRTTCSVRDGQTRYHRAANGTQRRHCMQCGAVIRPASSYRLSDADRSDRLSGLGVAPGEILPARGPDGAVLLVELGSGRDAES</sequence>
<dbReference type="EMBL" id="LT629758">
    <property type="protein sequence ID" value="SDT45695.1"/>
    <property type="molecule type" value="Genomic_DNA"/>
</dbReference>
<dbReference type="GO" id="GO:0008641">
    <property type="term" value="F:ubiquitin-like modifier activating enzyme activity"/>
    <property type="evidence" value="ECO:0007669"/>
    <property type="project" value="InterPro"/>
</dbReference>
<gene>
    <name evidence="3" type="ORF">SAMN04489716_3883</name>
</gene>
<dbReference type="InterPro" id="IPR000594">
    <property type="entry name" value="ThiF_NAD_FAD-bd"/>
</dbReference>
<keyword evidence="1" id="KW-1133">Transmembrane helix</keyword>
<proteinExistence type="predicted"/>
<dbReference type="GO" id="GO:0032446">
    <property type="term" value="P:protein modification by small protein conjugation"/>
    <property type="evidence" value="ECO:0007669"/>
    <property type="project" value="TreeGrafter"/>
</dbReference>
<dbReference type="STRING" id="113562.SAMN04489716_3883"/>
<dbReference type="GO" id="GO:0005737">
    <property type="term" value="C:cytoplasm"/>
    <property type="evidence" value="ECO:0007669"/>
    <property type="project" value="TreeGrafter"/>
</dbReference>
<protein>
    <submittedName>
        <fullName evidence="3">Molybdopterin or thiamine biosynthesis adenylyltransferase</fullName>
    </submittedName>
</protein>
<dbReference type="GO" id="GO:0004792">
    <property type="term" value="F:thiosulfate-cyanide sulfurtransferase activity"/>
    <property type="evidence" value="ECO:0007669"/>
    <property type="project" value="TreeGrafter"/>
</dbReference>
<dbReference type="OrthoDB" id="9204719at2"/>
<dbReference type="Proteomes" id="UP000198688">
    <property type="component" value="Chromosome I"/>
</dbReference>
<keyword evidence="3" id="KW-0548">Nucleotidyltransferase</keyword>
<reference evidence="3 4" key="1">
    <citation type="submission" date="2016-10" db="EMBL/GenBank/DDBJ databases">
        <authorList>
            <person name="de Groot N.N."/>
        </authorList>
    </citation>
    <scope>NUCLEOTIDE SEQUENCE [LARGE SCALE GENOMIC DNA]</scope>
    <source>
        <strain evidence="3 4">DSM 43941</strain>
    </source>
</reference>
<dbReference type="Gene3D" id="3.40.50.720">
    <property type="entry name" value="NAD(P)-binding Rossmann-like Domain"/>
    <property type="match status" value="1"/>
</dbReference>
<dbReference type="RefSeq" id="WP_157751678.1">
    <property type="nucleotide sequence ID" value="NZ_BOMJ01000115.1"/>
</dbReference>
<evidence type="ECO:0000313" key="4">
    <source>
        <dbReference type="Proteomes" id="UP000198688"/>
    </source>
</evidence>
<evidence type="ECO:0000256" key="1">
    <source>
        <dbReference type="SAM" id="Phobius"/>
    </source>
</evidence>
<name>A0A1H2AI66_9ACTN</name>
<keyword evidence="1" id="KW-0812">Transmembrane</keyword>
<keyword evidence="3" id="KW-0808">Transferase</keyword>
<organism evidence="3 4">
    <name type="scientific">Actinoplanes derwentensis</name>
    <dbReference type="NCBI Taxonomy" id="113562"/>
    <lineage>
        <taxon>Bacteria</taxon>
        <taxon>Bacillati</taxon>
        <taxon>Actinomycetota</taxon>
        <taxon>Actinomycetes</taxon>
        <taxon>Micromonosporales</taxon>
        <taxon>Micromonosporaceae</taxon>
        <taxon>Actinoplanes</taxon>
    </lineage>
</organism>
<dbReference type="InterPro" id="IPR045886">
    <property type="entry name" value="ThiF/MoeB/HesA"/>
</dbReference>